<accession>A0ABV2AUT1</accession>
<dbReference type="InterPro" id="IPR027482">
    <property type="entry name" value="Sec1-like_dom2"/>
</dbReference>
<dbReference type="Gene3D" id="3.40.50.1910">
    <property type="match status" value="1"/>
</dbReference>
<reference evidence="2 3" key="1">
    <citation type="journal article" date="2024" name="BMC Biol.">
        <title>Comparative genomics of Ascetosporea gives new insight into the evolutionary basis for animal parasitism in Rhizaria.</title>
        <authorList>
            <person name="Hiltunen Thoren M."/>
            <person name="Onut-Brannstrom I."/>
            <person name="Alfjorden A."/>
            <person name="Peckova H."/>
            <person name="Swords F."/>
            <person name="Hooper C."/>
            <person name="Holzer A.S."/>
            <person name="Bass D."/>
            <person name="Burki F."/>
        </authorList>
    </citation>
    <scope>NUCLEOTIDE SEQUENCE [LARGE SCALE GENOMIC DNA]</scope>
    <source>
        <strain evidence="2">20-A016</strain>
    </source>
</reference>
<dbReference type="InterPro" id="IPR001619">
    <property type="entry name" value="Sec1-like"/>
</dbReference>
<name>A0ABV2AUT1_9EUKA</name>
<evidence type="ECO:0000313" key="2">
    <source>
        <dbReference type="EMBL" id="MES1923413.1"/>
    </source>
</evidence>
<evidence type="ECO:0000313" key="3">
    <source>
        <dbReference type="Proteomes" id="UP001439008"/>
    </source>
</evidence>
<evidence type="ECO:0000256" key="1">
    <source>
        <dbReference type="ARBA" id="ARBA00009884"/>
    </source>
</evidence>
<gene>
    <name evidence="2" type="primary">VPS45_2</name>
    <name evidence="2" type="ORF">MHBO_004980</name>
</gene>
<dbReference type="Proteomes" id="UP001439008">
    <property type="component" value="Unassembled WGS sequence"/>
</dbReference>
<proteinExistence type="inferred from homology"/>
<dbReference type="InterPro" id="IPR036045">
    <property type="entry name" value="Sec1-like_sf"/>
</dbReference>
<comment type="caution">
    <text evidence="2">The sequence shown here is derived from an EMBL/GenBank/DDBJ whole genome shotgun (WGS) entry which is preliminary data.</text>
</comment>
<sequence>MTFNFKPPKKISKMIKSEKYAKEDILRLCMIFALRFNTASKETKMLKNLLKQNEYKNKFNIEKLQNFCSREGTQIVDLFSKGFIKKSFNVLQNAIKGVENIYTQHSPAINQILDHLVNNRLDEKNFPFLGKRKNAVGNNILIYVVGGCTYEESMCCNRFENQKVVFGSSTILNSNMFVRSLSKI</sequence>
<comment type="similarity">
    <text evidence="1">Belongs to the STXBP/unc-18/SEC1 family.</text>
</comment>
<keyword evidence="3" id="KW-1185">Reference proteome</keyword>
<dbReference type="EMBL" id="JBDODL010006080">
    <property type="protein sequence ID" value="MES1923413.1"/>
    <property type="molecule type" value="Genomic_DNA"/>
</dbReference>
<dbReference type="PANTHER" id="PTHR11679">
    <property type="entry name" value="VESICLE PROTEIN SORTING-ASSOCIATED"/>
    <property type="match status" value="1"/>
</dbReference>
<organism evidence="2 3">
    <name type="scientific">Bonamia ostreae</name>
    <dbReference type="NCBI Taxonomy" id="126728"/>
    <lineage>
        <taxon>Eukaryota</taxon>
        <taxon>Sar</taxon>
        <taxon>Rhizaria</taxon>
        <taxon>Endomyxa</taxon>
        <taxon>Ascetosporea</taxon>
        <taxon>Haplosporida</taxon>
        <taxon>Bonamia</taxon>
    </lineage>
</organism>
<dbReference type="Pfam" id="PF00995">
    <property type="entry name" value="Sec1"/>
    <property type="match status" value="1"/>
</dbReference>
<dbReference type="SUPFAM" id="SSF56815">
    <property type="entry name" value="Sec1/munc18-like (SM) proteins"/>
    <property type="match status" value="1"/>
</dbReference>
<protein>
    <submittedName>
        <fullName evidence="2">Vacuolar protein sorting-associated protein 45</fullName>
    </submittedName>
</protein>